<evidence type="ECO:0000313" key="1">
    <source>
        <dbReference type="EMBL" id="CAK9144037.1"/>
    </source>
</evidence>
<protein>
    <submittedName>
        <fullName evidence="1">Uncharacterized protein</fullName>
    </submittedName>
</protein>
<sequence length="130" mass="15444">MTFGNSETLYVPIGSCKDSFLSILRWLKNKTLHCSWDALYCEEEHWEEVRENDFEEEEEESYYSDCISPKSPLLQEHDLLWEEEELSSLFSKEQKNPLYNSFQTDPSLAEAHWKRIHGSRHQKNSGSRRP</sequence>
<proteinExistence type="predicted"/>
<dbReference type="EMBL" id="CAUOFW020001358">
    <property type="protein sequence ID" value="CAK9144037.1"/>
    <property type="molecule type" value="Genomic_DNA"/>
</dbReference>
<evidence type="ECO:0000313" key="2">
    <source>
        <dbReference type="Proteomes" id="UP001642360"/>
    </source>
</evidence>
<dbReference type="Proteomes" id="UP001642360">
    <property type="component" value="Unassembled WGS sequence"/>
</dbReference>
<accession>A0ABC8RGV1</accession>
<keyword evidence="2" id="KW-1185">Reference proteome</keyword>
<comment type="caution">
    <text evidence="1">The sequence shown here is derived from an EMBL/GenBank/DDBJ whole genome shotgun (WGS) entry which is preliminary data.</text>
</comment>
<organism evidence="1 2">
    <name type="scientific">Ilex paraguariensis</name>
    <name type="common">yerba mate</name>
    <dbReference type="NCBI Taxonomy" id="185542"/>
    <lineage>
        <taxon>Eukaryota</taxon>
        <taxon>Viridiplantae</taxon>
        <taxon>Streptophyta</taxon>
        <taxon>Embryophyta</taxon>
        <taxon>Tracheophyta</taxon>
        <taxon>Spermatophyta</taxon>
        <taxon>Magnoliopsida</taxon>
        <taxon>eudicotyledons</taxon>
        <taxon>Gunneridae</taxon>
        <taxon>Pentapetalae</taxon>
        <taxon>asterids</taxon>
        <taxon>campanulids</taxon>
        <taxon>Aquifoliales</taxon>
        <taxon>Aquifoliaceae</taxon>
        <taxon>Ilex</taxon>
    </lineage>
</organism>
<dbReference type="AlphaFoldDB" id="A0ABC8RGV1"/>
<reference evidence="1 2" key="1">
    <citation type="submission" date="2024-02" db="EMBL/GenBank/DDBJ databases">
        <authorList>
            <person name="Vignale AGUSTIN F."/>
            <person name="Sosa J E."/>
            <person name="Modenutti C."/>
        </authorList>
    </citation>
    <scope>NUCLEOTIDE SEQUENCE [LARGE SCALE GENOMIC DNA]</scope>
</reference>
<gene>
    <name evidence="1" type="ORF">ILEXP_LOCUS11778</name>
</gene>
<name>A0ABC8RGV1_9AQUA</name>